<gene>
    <name evidence="1" type="ORF">XpruCFBP8353_20975</name>
    <name evidence="2" type="ORF">XpruCFBP8354_20620</name>
</gene>
<evidence type="ECO:0000313" key="4">
    <source>
        <dbReference type="Proteomes" id="UP000233748"/>
    </source>
</evidence>
<protein>
    <submittedName>
        <fullName evidence="1">Uncharacterized protein</fullName>
    </submittedName>
</protein>
<name>A0A2N3REJ4_9XANT</name>
<comment type="caution">
    <text evidence="1">The sequence shown here is derived from an EMBL/GenBank/DDBJ whole genome shotgun (WGS) entry which is preliminary data.</text>
</comment>
<dbReference type="Proteomes" id="UP000233748">
    <property type="component" value="Unassembled WGS sequence"/>
</dbReference>
<sequence length="71" mass="7986">MRHHDACPHRRRQADIARMLHCSVICSLMIAIFICEQPGTCSLVDVVMLSPCFPDSQRACCASNLLAERRT</sequence>
<accession>A0A2N3REJ4</accession>
<evidence type="ECO:0000313" key="1">
    <source>
        <dbReference type="EMBL" id="PKV10913.1"/>
    </source>
</evidence>
<keyword evidence="4" id="KW-1185">Reference proteome</keyword>
<dbReference type="AlphaFoldDB" id="A0A2N3REJ4"/>
<dbReference type="OrthoDB" id="6000216at2"/>
<organism evidence="1 3">
    <name type="scientific">Xanthomonas prunicola</name>
    <dbReference type="NCBI Taxonomy" id="2053930"/>
    <lineage>
        <taxon>Bacteria</taxon>
        <taxon>Pseudomonadati</taxon>
        <taxon>Pseudomonadota</taxon>
        <taxon>Gammaproteobacteria</taxon>
        <taxon>Lysobacterales</taxon>
        <taxon>Lysobacteraceae</taxon>
        <taxon>Xanthomonas</taxon>
    </lineage>
</organism>
<dbReference type="EMBL" id="PHKV01000013">
    <property type="protein sequence ID" value="PKV10913.1"/>
    <property type="molecule type" value="Genomic_DNA"/>
</dbReference>
<evidence type="ECO:0000313" key="2">
    <source>
        <dbReference type="EMBL" id="PKV15241.1"/>
    </source>
</evidence>
<dbReference type="Proteomes" id="UP000233720">
    <property type="component" value="Unassembled WGS sequence"/>
</dbReference>
<dbReference type="EMBL" id="PHKW01000011">
    <property type="protein sequence ID" value="PKV15241.1"/>
    <property type="molecule type" value="Genomic_DNA"/>
</dbReference>
<reference evidence="3 4" key="1">
    <citation type="submission" date="2017-11" db="EMBL/GenBank/DDBJ databases">
        <title>Xanthomonas prunicola sp. nov., a novel pathogen that affects nectarine (Prunus persica var. nectarine) trees.</title>
        <authorList>
            <person name="Lopez M."/>
            <person name="Lopez-Soriano P."/>
            <person name="Garita-Cambronero J."/>
            <person name="Beltran C."/>
            <person name="Taghouti G."/>
            <person name="Portier P."/>
            <person name="Cubero J."/>
            <person name="Fischer-Le Saux M."/>
            <person name="Marco-Noales E."/>
        </authorList>
    </citation>
    <scope>NUCLEOTIDE SEQUENCE [LARGE SCALE GENOMIC DNA]</scope>
    <source>
        <strain evidence="1 3">CFBP8353</strain>
        <strain evidence="2 4">CFBP8354</strain>
    </source>
</reference>
<evidence type="ECO:0000313" key="3">
    <source>
        <dbReference type="Proteomes" id="UP000233720"/>
    </source>
</evidence>
<proteinExistence type="predicted"/>